<organism evidence="1 2">
    <name type="scientific">Tanacetum coccineum</name>
    <dbReference type="NCBI Taxonomy" id="301880"/>
    <lineage>
        <taxon>Eukaryota</taxon>
        <taxon>Viridiplantae</taxon>
        <taxon>Streptophyta</taxon>
        <taxon>Embryophyta</taxon>
        <taxon>Tracheophyta</taxon>
        <taxon>Spermatophyta</taxon>
        <taxon>Magnoliopsida</taxon>
        <taxon>eudicotyledons</taxon>
        <taxon>Gunneridae</taxon>
        <taxon>Pentapetalae</taxon>
        <taxon>asterids</taxon>
        <taxon>campanulids</taxon>
        <taxon>Asterales</taxon>
        <taxon>Asteraceae</taxon>
        <taxon>Asteroideae</taxon>
        <taxon>Anthemideae</taxon>
        <taxon>Anthemidinae</taxon>
        <taxon>Tanacetum</taxon>
    </lineage>
</organism>
<reference evidence="1" key="1">
    <citation type="journal article" date="2022" name="Int. J. Mol. Sci.">
        <title>Draft Genome of Tanacetum Coccineum: Genomic Comparison of Closely Related Tanacetum-Family Plants.</title>
        <authorList>
            <person name="Yamashiro T."/>
            <person name="Shiraishi A."/>
            <person name="Nakayama K."/>
            <person name="Satake H."/>
        </authorList>
    </citation>
    <scope>NUCLEOTIDE SEQUENCE</scope>
</reference>
<keyword evidence="1" id="KW-0808">Transferase</keyword>
<accession>A0ABQ5BAB0</accession>
<dbReference type="GO" id="GO:0003964">
    <property type="term" value="F:RNA-directed DNA polymerase activity"/>
    <property type="evidence" value="ECO:0007669"/>
    <property type="project" value="UniProtKB-KW"/>
</dbReference>
<protein>
    <submittedName>
        <fullName evidence="1">Reverse transcriptase domain-containing protein</fullName>
    </submittedName>
</protein>
<dbReference type="Proteomes" id="UP001151760">
    <property type="component" value="Unassembled WGS sequence"/>
</dbReference>
<keyword evidence="1" id="KW-0695">RNA-directed DNA polymerase</keyword>
<sequence>MVKDNPSVWSRKLDDALWVIPTAYKTPVGTTPYRLLYVKMCHLPIKIKHRAYWTLRRCNPDPKITGEKRFLQLHELDEWILQDYKNSKPYKARTKAYHDKKLRIRKEFKAKDKEELNELSSEEVQLMCEKGNVKAIPFMAPFPKDYRKIMPWALEKGFIYSVVENVCNEAKLYDMDKTGKGIVRENILYMEEDSGEEVPLEEI</sequence>
<gene>
    <name evidence="1" type="ORF">Tco_0858084</name>
</gene>
<keyword evidence="1" id="KW-0548">Nucleotidyltransferase</keyword>
<keyword evidence="2" id="KW-1185">Reference proteome</keyword>
<name>A0ABQ5BAB0_9ASTR</name>
<proteinExistence type="predicted"/>
<reference evidence="1" key="2">
    <citation type="submission" date="2022-01" db="EMBL/GenBank/DDBJ databases">
        <authorList>
            <person name="Yamashiro T."/>
            <person name="Shiraishi A."/>
            <person name="Satake H."/>
            <person name="Nakayama K."/>
        </authorList>
    </citation>
    <scope>NUCLEOTIDE SEQUENCE</scope>
</reference>
<dbReference type="EMBL" id="BQNB010013036">
    <property type="protein sequence ID" value="GJT11042.1"/>
    <property type="molecule type" value="Genomic_DNA"/>
</dbReference>
<comment type="caution">
    <text evidence="1">The sequence shown here is derived from an EMBL/GenBank/DDBJ whole genome shotgun (WGS) entry which is preliminary data.</text>
</comment>
<evidence type="ECO:0000313" key="1">
    <source>
        <dbReference type="EMBL" id="GJT11042.1"/>
    </source>
</evidence>
<evidence type="ECO:0000313" key="2">
    <source>
        <dbReference type="Proteomes" id="UP001151760"/>
    </source>
</evidence>